<gene>
    <name evidence="1" type="ORF">PCG10_009149</name>
</gene>
<sequence length="417" mass="47765">MAPKSMRPARPTKVTNFEPVELNGKNWAKLEDHEAQLAAYLGFQNTSDLREFAISWPTLLAEKYFAPAAQRMTKAGAFKFLSNPGLRSEIVAVAVDSSPDLVWPWHSGDPQYHKTIQKRKIVAWTLWNMVLNVKQYKNTRFAENLSRTQIEQAEFLKRHASNRLGRTLSFPETMDNFPCPELGPLTDKGENELESYNRCWEVLRYLGSGFHKGNWKRRFANVGVMKSGRIVDDSHAPSWMQTVTESALPDQSRPIELEIVWVHNEKVAMYHETTLAIEQAESRHVAVPSSQFTFPWDPRVFPDVQQFRDNIRRCLNCEALGLDLQSIRVHCYDEDEDSHEEADAFTQDWTELKAFFNNSQYSNFVLAVCLEPFDTDDLMFSIYEDGGVPIDPLLYLATPNSETSIESETADEQQAGN</sequence>
<reference evidence="1" key="1">
    <citation type="submission" date="2020-02" db="EMBL/GenBank/DDBJ databases">
        <authorList>
            <person name="Lichtner F.J."/>
        </authorList>
    </citation>
    <scope>NUCLEOTIDE SEQUENCE</scope>
    <source>
        <strain evidence="1">G10</strain>
    </source>
</reference>
<dbReference type="AlphaFoldDB" id="A0A9P5L0U9"/>
<protein>
    <submittedName>
        <fullName evidence="1">Uncharacterized protein</fullName>
    </submittedName>
</protein>
<organism evidence="1 2">
    <name type="scientific">Penicillium crustosum</name>
    <name type="common">Blue mold fungus</name>
    <dbReference type="NCBI Taxonomy" id="36656"/>
    <lineage>
        <taxon>Eukaryota</taxon>
        <taxon>Fungi</taxon>
        <taxon>Dikarya</taxon>
        <taxon>Ascomycota</taxon>
        <taxon>Pezizomycotina</taxon>
        <taxon>Eurotiomycetes</taxon>
        <taxon>Eurotiomycetidae</taxon>
        <taxon>Eurotiales</taxon>
        <taxon>Aspergillaceae</taxon>
        <taxon>Penicillium</taxon>
    </lineage>
</organism>
<proteinExistence type="predicted"/>
<keyword evidence="2" id="KW-1185">Reference proteome</keyword>
<comment type="caution">
    <text evidence="1">The sequence shown here is derived from an EMBL/GenBank/DDBJ whole genome shotgun (WGS) entry which is preliminary data.</text>
</comment>
<accession>A0A9P5L0U9</accession>
<name>A0A9P5L0U9_PENCR</name>
<dbReference type="Proteomes" id="UP000701341">
    <property type="component" value="Unassembled WGS sequence"/>
</dbReference>
<dbReference type="OrthoDB" id="3853075at2759"/>
<evidence type="ECO:0000313" key="2">
    <source>
        <dbReference type="Proteomes" id="UP000701341"/>
    </source>
</evidence>
<dbReference type="EMBL" id="JAAOZQ010000073">
    <property type="protein sequence ID" value="KAF7520504.1"/>
    <property type="molecule type" value="Genomic_DNA"/>
</dbReference>
<evidence type="ECO:0000313" key="1">
    <source>
        <dbReference type="EMBL" id="KAF7520504.1"/>
    </source>
</evidence>